<dbReference type="InterPro" id="IPR006140">
    <property type="entry name" value="D-isomer_DH_NAD-bd"/>
</dbReference>
<dbReference type="PANTHER" id="PTHR43026:SF1">
    <property type="entry name" value="2-HYDROXYACID DEHYDROGENASE HOMOLOG 1-RELATED"/>
    <property type="match status" value="1"/>
</dbReference>
<comment type="similarity">
    <text evidence="1 3">Belongs to the D-isomer specific 2-hydroxyacid dehydrogenase family.</text>
</comment>
<dbReference type="GO" id="GO:0008720">
    <property type="term" value="F:D-lactate dehydrogenase (NAD+) activity"/>
    <property type="evidence" value="ECO:0007669"/>
    <property type="project" value="TreeGrafter"/>
</dbReference>
<evidence type="ECO:0000256" key="1">
    <source>
        <dbReference type="ARBA" id="ARBA00005854"/>
    </source>
</evidence>
<evidence type="ECO:0000313" key="6">
    <source>
        <dbReference type="EMBL" id="MDN6900503.1"/>
    </source>
</evidence>
<dbReference type="RefSeq" id="WP_301711217.1">
    <property type="nucleotide sequence ID" value="NZ_SDWY01000003.1"/>
</dbReference>
<reference evidence="6" key="1">
    <citation type="submission" date="2019-01" db="EMBL/GenBank/DDBJ databases">
        <title>Oenococcus sicerae UCMA17102.</title>
        <authorList>
            <person name="Cousin F.J."/>
            <person name="Le Guellec R."/>
            <person name="Cretenet M."/>
        </authorList>
    </citation>
    <scope>NUCLEOTIDE SEQUENCE</scope>
    <source>
        <strain evidence="6">UCMA17102</strain>
    </source>
</reference>
<dbReference type="InterPro" id="IPR006139">
    <property type="entry name" value="D-isomer_2_OHA_DH_cat_dom"/>
</dbReference>
<keyword evidence="2" id="KW-0520">NAD</keyword>
<gene>
    <name evidence="6" type="ORF">EVC35_05735</name>
</gene>
<feature type="domain" description="D-isomer specific 2-hydroxyacid dehydrogenase NAD-binding" evidence="5">
    <location>
        <begin position="113"/>
        <end position="300"/>
    </location>
</feature>
<dbReference type="Pfam" id="PF02826">
    <property type="entry name" value="2-Hacid_dh_C"/>
    <property type="match status" value="1"/>
</dbReference>
<organism evidence="6 7">
    <name type="scientific">Oenococcus sicerae</name>
    <dbReference type="NCBI Taxonomy" id="2203724"/>
    <lineage>
        <taxon>Bacteria</taxon>
        <taxon>Bacillati</taxon>
        <taxon>Bacillota</taxon>
        <taxon>Bacilli</taxon>
        <taxon>Lactobacillales</taxon>
        <taxon>Lactobacillaceae</taxon>
        <taxon>Oenococcus</taxon>
    </lineage>
</organism>
<dbReference type="EMBL" id="SDWY01000003">
    <property type="protein sequence ID" value="MDN6900503.1"/>
    <property type="molecule type" value="Genomic_DNA"/>
</dbReference>
<evidence type="ECO:0000259" key="5">
    <source>
        <dbReference type="Pfam" id="PF02826"/>
    </source>
</evidence>
<dbReference type="PANTHER" id="PTHR43026">
    <property type="entry name" value="2-HYDROXYACID DEHYDROGENASE HOMOLOG 1-RELATED"/>
    <property type="match status" value="1"/>
</dbReference>
<proteinExistence type="inferred from homology"/>
<dbReference type="Gene3D" id="3.40.50.720">
    <property type="entry name" value="NAD(P)-binding Rossmann-like Domain"/>
    <property type="match status" value="2"/>
</dbReference>
<dbReference type="AlphaFoldDB" id="A0AAJ1VMF1"/>
<evidence type="ECO:0000313" key="7">
    <source>
        <dbReference type="Proteomes" id="UP001167919"/>
    </source>
</evidence>
<accession>A0AAJ1VMF1</accession>
<evidence type="ECO:0000259" key="4">
    <source>
        <dbReference type="Pfam" id="PF00389"/>
    </source>
</evidence>
<dbReference type="Pfam" id="PF00389">
    <property type="entry name" value="2-Hacid_dh"/>
    <property type="match status" value="1"/>
</dbReference>
<keyword evidence="3" id="KW-0560">Oxidoreductase</keyword>
<evidence type="ECO:0000256" key="3">
    <source>
        <dbReference type="RuleBase" id="RU003719"/>
    </source>
</evidence>
<sequence length="334" mass="37134">MAFKIAAYGVRENEIESFHDLNKYSYDLKLIPENLTHENVQTAQGCDAVLLRGNNVGDQQNLDQLKEYGIKYVFTRTVGFNHIDLKAAQNNQQLVAYVPGYSPLSVSELAFTLGLTLQRHIALATSRTARGDFKVHTDEFATEIHDLTIGIIGTGRIGREEAALWKGVNATVVGFDRYPSDANQDLLTYVDEDELLSRSDIVSLHVPYFPDSNHHYFNQSYIDKMKNGAILVNTARAEITDVSAILDAVETGKLTGFATDVVENEGRIFGHDFAGQPTEDDLADRALRLYPKVIMTPHIGSYTREALHDMIAISYENFNDVLTTGSSKNLLAAK</sequence>
<dbReference type="Proteomes" id="UP001167919">
    <property type="component" value="Unassembled WGS sequence"/>
</dbReference>
<comment type="caution">
    <text evidence="6">The sequence shown here is derived from an EMBL/GenBank/DDBJ whole genome shotgun (WGS) entry which is preliminary data.</text>
</comment>
<dbReference type="SUPFAM" id="SSF51735">
    <property type="entry name" value="NAD(P)-binding Rossmann-fold domains"/>
    <property type="match status" value="1"/>
</dbReference>
<dbReference type="PROSITE" id="PS00065">
    <property type="entry name" value="D_2_HYDROXYACID_DH_1"/>
    <property type="match status" value="1"/>
</dbReference>
<feature type="domain" description="D-isomer specific 2-hydroxyacid dehydrogenase catalytic" evidence="4">
    <location>
        <begin position="10"/>
        <end position="330"/>
    </location>
</feature>
<name>A0AAJ1VMF1_9LACO</name>
<dbReference type="InterPro" id="IPR029752">
    <property type="entry name" value="D-isomer_DH_CS1"/>
</dbReference>
<dbReference type="InterPro" id="IPR058205">
    <property type="entry name" value="D-LDH-like"/>
</dbReference>
<evidence type="ECO:0000256" key="2">
    <source>
        <dbReference type="ARBA" id="ARBA00023027"/>
    </source>
</evidence>
<dbReference type="SUPFAM" id="SSF52283">
    <property type="entry name" value="Formate/glycerate dehydrogenase catalytic domain-like"/>
    <property type="match status" value="1"/>
</dbReference>
<protein>
    <submittedName>
        <fullName evidence="6">Lactate dehydrogenase</fullName>
    </submittedName>
</protein>
<dbReference type="GO" id="GO:0051287">
    <property type="term" value="F:NAD binding"/>
    <property type="evidence" value="ECO:0007669"/>
    <property type="project" value="InterPro"/>
</dbReference>
<dbReference type="InterPro" id="IPR036291">
    <property type="entry name" value="NAD(P)-bd_dom_sf"/>
</dbReference>